<proteinExistence type="predicted"/>
<evidence type="ECO:0000313" key="2">
    <source>
        <dbReference type="EMBL" id="CAI9168355.1"/>
    </source>
</evidence>
<dbReference type="Proteomes" id="UP001176941">
    <property type="component" value="Chromosome 28"/>
</dbReference>
<name>A0ABN8Z3F4_RANTA</name>
<evidence type="ECO:0000256" key="1">
    <source>
        <dbReference type="SAM" id="MobiDB-lite"/>
    </source>
</evidence>
<sequence>MKMRSGKVVPLGSINQGGKENGCERQSPETAPREAERGKREGEKFCGEWARSGPRRSPSPRFPPRRVPSLELRRRDSGEIAPLIPSASRVSLTLTIAILPPLRLSAFHQPPGESGAPGRCFPARRPGTPNPESPGAQAVLGRNGVTSSRRPASQRKGDQCGAARQRGEDAWAESATPEQTWAPFPVLCCPLVG</sequence>
<protein>
    <submittedName>
        <fullName evidence="2">Uncharacterized protein</fullName>
    </submittedName>
</protein>
<feature type="region of interest" description="Disordered" evidence="1">
    <location>
        <begin position="1"/>
        <end position="86"/>
    </location>
</feature>
<reference evidence="2" key="1">
    <citation type="submission" date="2023-04" db="EMBL/GenBank/DDBJ databases">
        <authorList>
            <consortium name="ELIXIR-Norway"/>
        </authorList>
    </citation>
    <scope>NUCLEOTIDE SEQUENCE [LARGE SCALE GENOMIC DNA]</scope>
</reference>
<evidence type="ECO:0000313" key="3">
    <source>
        <dbReference type="Proteomes" id="UP001176941"/>
    </source>
</evidence>
<organism evidence="2 3">
    <name type="scientific">Rangifer tarandus platyrhynchus</name>
    <name type="common">Svalbard reindeer</name>
    <dbReference type="NCBI Taxonomy" id="3082113"/>
    <lineage>
        <taxon>Eukaryota</taxon>
        <taxon>Metazoa</taxon>
        <taxon>Chordata</taxon>
        <taxon>Craniata</taxon>
        <taxon>Vertebrata</taxon>
        <taxon>Euteleostomi</taxon>
        <taxon>Mammalia</taxon>
        <taxon>Eutheria</taxon>
        <taxon>Laurasiatheria</taxon>
        <taxon>Artiodactyla</taxon>
        <taxon>Ruminantia</taxon>
        <taxon>Pecora</taxon>
        <taxon>Cervidae</taxon>
        <taxon>Odocoileinae</taxon>
        <taxon>Rangifer</taxon>
    </lineage>
</organism>
<feature type="region of interest" description="Disordered" evidence="1">
    <location>
        <begin position="105"/>
        <end position="177"/>
    </location>
</feature>
<feature type="compositionally biased region" description="Basic and acidic residues" evidence="1">
    <location>
        <begin position="21"/>
        <end position="46"/>
    </location>
</feature>
<gene>
    <name evidence="2" type="ORF">MRATA1EN1_LOCUS17317</name>
</gene>
<dbReference type="EMBL" id="OX459964">
    <property type="protein sequence ID" value="CAI9168355.1"/>
    <property type="molecule type" value="Genomic_DNA"/>
</dbReference>
<keyword evidence="3" id="KW-1185">Reference proteome</keyword>
<accession>A0ABN8Z3F4</accession>